<protein>
    <submittedName>
        <fullName evidence="2">Chromatin assembly factor 1 subunit FSM</fullName>
    </submittedName>
</protein>
<dbReference type="PANTHER" id="PTHR33144">
    <property type="entry name" value="OS10G0409366 PROTEIN-RELATED"/>
    <property type="match status" value="1"/>
</dbReference>
<keyword evidence="3" id="KW-1185">Reference proteome</keyword>
<proteinExistence type="predicted"/>
<feature type="region of interest" description="Disordered" evidence="1">
    <location>
        <begin position="184"/>
        <end position="217"/>
    </location>
</feature>
<evidence type="ECO:0000313" key="2">
    <source>
        <dbReference type="EMBL" id="KAJ6818132.1"/>
    </source>
</evidence>
<feature type="compositionally biased region" description="Basic residues" evidence="1">
    <location>
        <begin position="93"/>
        <end position="107"/>
    </location>
</feature>
<accession>A0AAX6FP40</accession>
<name>A0AAX6FP40_IRIPA</name>
<dbReference type="Proteomes" id="UP001140949">
    <property type="component" value="Unassembled WGS sequence"/>
</dbReference>
<comment type="caution">
    <text evidence="2">The sequence shown here is derived from an EMBL/GenBank/DDBJ whole genome shotgun (WGS) entry which is preliminary data.</text>
</comment>
<dbReference type="InterPro" id="IPR004252">
    <property type="entry name" value="Probable_transposase_24"/>
</dbReference>
<sequence>MSPHKKLFIKPGSISEYEKQRLENIAKNKIKMDALNLQQALNLTMNSKKVTRTSSSKMRKRSTSERDGDRVFKGDDLVSEEGSNINNESSSPRMKRVAHKSHTRKSSRIAQELRDANNVRDGNNVNEESTDPKMKKVAYGPTRKSSHILQIMEDVIARGKRTMDPLLEPSFMEDVLRSLGTASQCFEDGDDEPVHNETKGTLESGSSSRHGRGPAKPWKEWDNGVKKIIKWDEDYQPIEECGHHLMSHLGNLARNGELFPLTILSWRKADKDTLEMIWSSMKENINAPDGFKVICFTKMGISWKAFTHRVKKDFYKKFETDAERLANVPPRVEPSQWPTLVAYWNLGDIKKVSEINQVNRGKLCALPRTGRRSFLEIK</sequence>
<evidence type="ECO:0000256" key="1">
    <source>
        <dbReference type="SAM" id="MobiDB-lite"/>
    </source>
</evidence>
<dbReference type="Pfam" id="PF03004">
    <property type="entry name" value="Transposase_24"/>
    <property type="match status" value="1"/>
</dbReference>
<gene>
    <name evidence="2" type="ORF">M6B38_407315</name>
</gene>
<dbReference type="EMBL" id="JANAVB010027397">
    <property type="protein sequence ID" value="KAJ6818132.1"/>
    <property type="molecule type" value="Genomic_DNA"/>
</dbReference>
<organism evidence="2 3">
    <name type="scientific">Iris pallida</name>
    <name type="common">Sweet iris</name>
    <dbReference type="NCBI Taxonomy" id="29817"/>
    <lineage>
        <taxon>Eukaryota</taxon>
        <taxon>Viridiplantae</taxon>
        <taxon>Streptophyta</taxon>
        <taxon>Embryophyta</taxon>
        <taxon>Tracheophyta</taxon>
        <taxon>Spermatophyta</taxon>
        <taxon>Magnoliopsida</taxon>
        <taxon>Liliopsida</taxon>
        <taxon>Asparagales</taxon>
        <taxon>Iridaceae</taxon>
        <taxon>Iridoideae</taxon>
        <taxon>Irideae</taxon>
        <taxon>Iris</taxon>
    </lineage>
</organism>
<feature type="compositionally biased region" description="Basic and acidic residues" evidence="1">
    <location>
        <begin position="62"/>
        <end position="76"/>
    </location>
</feature>
<reference evidence="2" key="2">
    <citation type="submission" date="2023-04" db="EMBL/GenBank/DDBJ databases">
        <authorList>
            <person name="Bruccoleri R.E."/>
            <person name="Oakeley E.J."/>
            <person name="Faust A.-M."/>
            <person name="Dessus-Babus S."/>
            <person name="Altorfer M."/>
            <person name="Burckhardt D."/>
            <person name="Oertli M."/>
            <person name="Naumann U."/>
            <person name="Petersen F."/>
            <person name="Wong J."/>
        </authorList>
    </citation>
    <scope>NUCLEOTIDE SEQUENCE</scope>
    <source>
        <strain evidence="2">GSM-AAB239-AS_SAM_17_03QT</strain>
        <tissue evidence="2">Leaf</tissue>
    </source>
</reference>
<dbReference type="AlphaFoldDB" id="A0AAX6FP40"/>
<reference evidence="2" key="1">
    <citation type="journal article" date="2023" name="GigaByte">
        <title>Genome assembly of the bearded iris, Iris pallida Lam.</title>
        <authorList>
            <person name="Bruccoleri R.E."/>
            <person name="Oakeley E.J."/>
            <person name="Faust A.M.E."/>
            <person name="Altorfer M."/>
            <person name="Dessus-Babus S."/>
            <person name="Burckhardt D."/>
            <person name="Oertli M."/>
            <person name="Naumann U."/>
            <person name="Petersen F."/>
            <person name="Wong J."/>
        </authorList>
    </citation>
    <scope>NUCLEOTIDE SEQUENCE</scope>
    <source>
        <strain evidence="2">GSM-AAB239-AS_SAM_17_03QT</strain>
    </source>
</reference>
<feature type="region of interest" description="Disordered" evidence="1">
    <location>
        <begin position="46"/>
        <end position="141"/>
    </location>
</feature>
<dbReference type="PANTHER" id="PTHR33144:SF25">
    <property type="entry name" value="DUF4216 DOMAIN-CONTAINING PROTEIN"/>
    <property type="match status" value="1"/>
</dbReference>
<evidence type="ECO:0000313" key="3">
    <source>
        <dbReference type="Proteomes" id="UP001140949"/>
    </source>
</evidence>
<feature type="compositionally biased region" description="Low complexity" evidence="1">
    <location>
        <begin position="80"/>
        <end position="91"/>
    </location>
</feature>